<comment type="caution">
    <text evidence="1">The sequence shown here is derived from an EMBL/GenBank/DDBJ whole genome shotgun (WGS) entry which is preliminary data.</text>
</comment>
<organism evidence="1 2">
    <name type="scientific">Tanacetum coccineum</name>
    <dbReference type="NCBI Taxonomy" id="301880"/>
    <lineage>
        <taxon>Eukaryota</taxon>
        <taxon>Viridiplantae</taxon>
        <taxon>Streptophyta</taxon>
        <taxon>Embryophyta</taxon>
        <taxon>Tracheophyta</taxon>
        <taxon>Spermatophyta</taxon>
        <taxon>Magnoliopsida</taxon>
        <taxon>eudicotyledons</taxon>
        <taxon>Gunneridae</taxon>
        <taxon>Pentapetalae</taxon>
        <taxon>asterids</taxon>
        <taxon>campanulids</taxon>
        <taxon>Asterales</taxon>
        <taxon>Asteraceae</taxon>
        <taxon>Asteroideae</taxon>
        <taxon>Anthemideae</taxon>
        <taxon>Anthemidinae</taxon>
        <taxon>Tanacetum</taxon>
    </lineage>
</organism>
<dbReference type="EMBL" id="BQNB010019751">
    <property type="protein sequence ID" value="GJT88666.1"/>
    <property type="molecule type" value="Genomic_DNA"/>
</dbReference>
<protein>
    <submittedName>
        <fullName evidence="1">Uncharacterized protein</fullName>
    </submittedName>
</protein>
<gene>
    <name evidence="1" type="ORF">Tco_1070383</name>
</gene>
<dbReference type="Proteomes" id="UP001151760">
    <property type="component" value="Unassembled WGS sequence"/>
</dbReference>
<proteinExistence type="predicted"/>
<sequence length="92" mass="10053">MKIGGCYEDVSRPSVVGVLVSGRLYVILGVKVGNGEDFFCIGCMLPLMYQLMAVKKTSFPEMECSGSIVKSEKFEDSSQMVTSVSILEEQSK</sequence>
<keyword evidence="2" id="KW-1185">Reference proteome</keyword>
<reference evidence="1" key="1">
    <citation type="journal article" date="2022" name="Int. J. Mol. Sci.">
        <title>Draft Genome of Tanacetum Coccineum: Genomic Comparison of Closely Related Tanacetum-Family Plants.</title>
        <authorList>
            <person name="Yamashiro T."/>
            <person name="Shiraishi A."/>
            <person name="Nakayama K."/>
            <person name="Satake H."/>
        </authorList>
    </citation>
    <scope>NUCLEOTIDE SEQUENCE</scope>
</reference>
<evidence type="ECO:0000313" key="2">
    <source>
        <dbReference type="Proteomes" id="UP001151760"/>
    </source>
</evidence>
<accession>A0ABQ5HLA8</accession>
<reference evidence="1" key="2">
    <citation type="submission" date="2022-01" db="EMBL/GenBank/DDBJ databases">
        <authorList>
            <person name="Yamashiro T."/>
            <person name="Shiraishi A."/>
            <person name="Satake H."/>
            <person name="Nakayama K."/>
        </authorList>
    </citation>
    <scope>NUCLEOTIDE SEQUENCE</scope>
</reference>
<name>A0ABQ5HLA8_9ASTR</name>
<evidence type="ECO:0000313" key="1">
    <source>
        <dbReference type="EMBL" id="GJT88666.1"/>
    </source>
</evidence>